<feature type="domain" description="Alpha-amylase C-terminal" evidence="16">
    <location>
        <begin position="340"/>
        <end position="395"/>
    </location>
</feature>
<keyword evidence="12 15" id="KW-0119">Carbohydrate metabolism</keyword>
<keyword evidence="10" id="KW-1015">Disulfide bond</keyword>
<dbReference type="Pfam" id="PF02806">
    <property type="entry name" value="Alpha-amylase_C"/>
    <property type="match status" value="1"/>
</dbReference>
<feature type="non-terminal residue" evidence="18">
    <location>
        <position position="395"/>
    </location>
</feature>
<evidence type="ECO:0000256" key="13">
    <source>
        <dbReference type="ARBA" id="ARBA00023295"/>
    </source>
</evidence>
<dbReference type="SMART" id="SM00642">
    <property type="entry name" value="Aamy"/>
    <property type="match status" value="1"/>
</dbReference>
<proteinExistence type="inferred from homology"/>
<evidence type="ECO:0000259" key="16">
    <source>
        <dbReference type="SMART" id="SM00632"/>
    </source>
</evidence>
<evidence type="ECO:0000256" key="15">
    <source>
        <dbReference type="RuleBase" id="RU361134"/>
    </source>
</evidence>
<keyword evidence="7" id="KW-0479">Metal-binding</keyword>
<dbReference type="EMBL" id="QDEB01003279">
    <property type="protein sequence ID" value="RZC42958.1"/>
    <property type="molecule type" value="Genomic_DNA"/>
</dbReference>
<dbReference type="Gene3D" id="2.60.40.1180">
    <property type="entry name" value="Golgi alpha-mannosidase II"/>
    <property type="match status" value="1"/>
</dbReference>
<evidence type="ECO:0000256" key="10">
    <source>
        <dbReference type="ARBA" id="ARBA00023157"/>
    </source>
</evidence>
<dbReference type="Pfam" id="PF00128">
    <property type="entry name" value="Alpha-amylase"/>
    <property type="match status" value="1"/>
</dbReference>
<sequence>HSHKSSQFLNGRNTIVHLFEWKWNDIAKECENFLQYKGYGGVQNDLGGKDINLIYVDTVINHMSGGNGIGTGGSVANATNKYFPAVPYGPDDFNENCPITNFESKENSKNCELVGLKDLNQGKEYVRTKITEYMNHLIDLGVAGFRIDAAKHMWPSDLKNIYSRLKNLNTKFGFPPNARPFIYQEVSDMDREYTNLAALVEFKYSKTLSRVFRGDEKLKWLINWGPDWGLIDGLDAVAFVDNHDNQRDSNEHILTYKHAKQYKMATAFMLAHPYGTTKIMSSYAFDNFKQGPPSDGQSNIISPGFNADNTCTNGWICEHRWREIYNMVGFREVVSGTGVDNWWSNDDQQIAFCRGNKGFIVFTNWGDVKQDLQTCLPPGIYCDVISGDLEKGNCT</sequence>
<dbReference type="CDD" id="cd11317">
    <property type="entry name" value="AmyAc_bac_euk_AmyA"/>
    <property type="match status" value="1"/>
</dbReference>
<evidence type="ECO:0000256" key="5">
    <source>
        <dbReference type="ARBA" id="ARBA00011245"/>
    </source>
</evidence>
<comment type="caution">
    <text evidence="18">The sequence shown here is derived from an EMBL/GenBank/DDBJ whole genome shotgun (WGS) entry which is preliminary data.</text>
</comment>
<evidence type="ECO:0000256" key="6">
    <source>
        <dbReference type="ARBA" id="ARBA00012595"/>
    </source>
</evidence>
<evidence type="ECO:0000256" key="14">
    <source>
        <dbReference type="RuleBase" id="RU003615"/>
    </source>
</evidence>
<dbReference type="InterPro" id="IPR031319">
    <property type="entry name" value="A-amylase_C"/>
</dbReference>
<evidence type="ECO:0000313" key="18">
    <source>
        <dbReference type="EMBL" id="RZC42958.1"/>
    </source>
</evidence>
<dbReference type="SMART" id="SM00632">
    <property type="entry name" value="Aamy_C"/>
    <property type="match status" value="1"/>
</dbReference>
<reference evidence="18 19" key="1">
    <citation type="submission" date="2017-03" db="EMBL/GenBank/DDBJ databases">
        <title>Genome of the blue death feigning beetle - Asbolus verrucosus.</title>
        <authorList>
            <person name="Rider S.D."/>
        </authorList>
    </citation>
    <scope>NUCLEOTIDE SEQUENCE [LARGE SCALE GENOMIC DNA]</scope>
    <source>
        <strain evidence="18">Butters</strain>
        <tissue evidence="18">Head and leg muscle</tissue>
    </source>
</reference>
<evidence type="ECO:0000256" key="4">
    <source>
        <dbReference type="ARBA" id="ARBA00008061"/>
    </source>
</evidence>
<keyword evidence="19" id="KW-1185">Reference proteome</keyword>
<evidence type="ECO:0000256" key="12">
    <source>
        <dbReference type="ARBA" id="ARBA00023277"/>
    </source>
</evidence>
<keyword evidence="8 15" id="KW-0378">Hydrolase</keyword>
<evidence type="ECO:0000256" key="3">
    <source>
        <dbReference type="ARBA" id="ARBA00001923"/>
    </source>
</evidence>
<dbReference type="InterPro" id="IPR013780">
    <property type="entry name" value="Glyco_hydro_b"/>
</dbReference>
<accession>A0A482WEL1</accession>
<evidence type="ECO:0000256" key="1">
    <source>
        <dbReference type="ARBA" id="ARBA00000548"/>
    </source>
</evidence>
<evidence type="ECO:0000256" key="7">
    <source>
        <dbReference type="ARBA" id="ARBA00022723"/>
    </source>
</evidence>
<dbReference type="InterPro" id="IPR006046">
    <property type="entry name" value="Alpha_amylase"/>
</dbReference>
<dbReference type="SUPFAM" id="SSF51011">
    <property type="entry name" value="Glycosyl hydrolase domain"/>
    <property type="match status" value="1"/>
</dbReference>
<comment type="cofactor">
    <cofactor evidence="3">
        <name>chloride</name>
        <dbReference type="ChEBI" id="CHEBI:17996"/>
    </cofactor>
</comment>
<dbReference type="PRINTS" id="PR00110">
    <property type="entry name" value="ALPHAAMYLASE"/>
</dbReference>
<evidence type="ECO:0000256" key="11">
    <source>
        <dbReference type="ARBA" id="ARBA00023214"/>
    </source>
</evidence>
<protein>
    <recommendedName>
        <fullName evidence="6 15">Alpha-amylase</fullName>
        <ecNumber evidence="6 15">3.2.1.1</ecNumber>
    </recommendedName>
</protein>
<evidence type="ECO:0000259" key="17">
    <source>
        <dbReference type="SMART" id="SM00642"/>
    </source>
</evidence>
<dbReference type="SUPFAM" id="SSF51445">
    <property type="entry name" value="(Trans)glycosidases"/>
    <property type="match status" value="1"/>
</dbReference>
<keyword evidence="13 15" id="KW-0326">Glycosidase</keyword>
<dbReference type="OrthoDB" id="550577at2759"/>
<keyword evidence="11" id="KW-0868">Chloride</keyword>
<dbReference type="PANTHER" id="PTHR43447">
    <property type="entry name" value="ALPHA-AMYLASE"/>
    <property type="match status" value="1"/>
</dbReference>
<dbReference type="EC" id="3.2.1.1" evidence="6 15"/>
<evidence type="ECO:0000313" key="19">
    <source>
        <dbReference type="Proteomes" id="UP000292052"/>
    </source>
</evidence>
<feature type="non-terminal residue" evidence="18">
    <location>
        <position position="1"/>
    </location>
</feature>
<dbReference type="GO" id="GO:0004556">
    <property type="term" value="F:alpha-amylase activity"/>
    <property type="evidence" value="ECO:0007669"/>
    <property type="project" value="UniProtKB-UniRule"/>
</dbReference>
<comment type="cofactor">
    <cofactor evidence="2">
        <name>Ca(2+)</name>
        <dbReference type="ChEBI" id="CHEBI:29108"/>
    </cofactor>
</comment>
<dbReference type="AlphaFoldDB" id="A0A482WEL1"/>
<organism evidence="18 19">
    <name type="scientific">Asbolus verrucosus</name>
    <name type="common">Desert ironclad beetle</name>
    <dbReference type="NCBI Taxonomy" id="1661398"/>
    <lineage>
        <taxon>Eukaryota</taxon>
        <taxon>Metazoa</taxon>
        <taxon>Ecdysozoa</taxon>
        <taxon>Arthropoda</taxon>
        <taxon>Hexapoda</taxon>
        <taxon>Insecta</taxon>
        <taxon>Pterygota</taxon>
        <taxon>Neoptera</taxon>
        <taxon>Endopterygota</taxon>
        <taxon>Coleoptera</taxon>
        <taxon>Polyphaga</taxon>
        <taxon>Cucujiformia</taxon>
        <taxon>Tenebrionidae</taxon>
        <taxon>Pimeliinae</taxon>
        <taxon>Asbolus</taxon>
    </lineage>
</organism>
<gene>
    <name evidence="18" type="ORF">BDFB_004400</name>
</gene>
<dbReference type="GO" id="GO:0046872">
    <property type="term" value="F:metal ion binding"/>
    <property type="evidence" value="ECO:0007669"/>
    <property type="project" value="UniProtKB-KW"/>
</dbReference>
<comment type="similarity">
    <text evidence="4 14">Belongs to the glycosyl hydrolase 13 family.</text>
</comment>
<dbReference type="GO" id="GO:0005975">
    <property type="term" value="P:carbohydrate metabolic process"/>
    <property type="evidence" value="ECO:0007669"/>
    <property type="project" value="InterPro"/>
</dbReference>
<dbReference type="InterPro" id="IPR006047">
    <property type="entry name" value="GH13_cat_dom"/>
</dbReference>
<dbReference type="InterPro" id="IPR017853">
    <property type="entry name" value="GH"/>
</dbReference>
<evidence type="ECO:0000256" key="9">
    <source>
        <dbReference type="ARBA" id="ARBA00022837"/>
    </source>
</evidence>
<keyword evidence="9" id="KW-0106">Calcium</keyword>
<feature type="domain" description="Glycosyl hydrolase family 13 catalytic" evidence="17">
    <location>
        <begin position="13"/>
        <end position="331"/>
    </location>
</feature>
<evidence type="ECO:0000256" key="8">
    <source>
        <dbReference type="ARBA" id="ARBA00022801"/>
    </source>
</evidence>
<dbReference type="Gene3D" id="3.20.20.80">
    <property type="entry name" value="Glycosidases"/>
    <property type="match status" value="2"/>
</dbReference>
<dbReference type="Proteomes" id="UP000292052">
    <property type="component" value="Unassembled WGS sequence"/>
</dbReference>
<comment type="subunit">
    <text evidence="5">Monomer.</text>
</comment>
<dbReference type="InterPro" id="IPR006048">
    <property type="entry name" value="A-amylase/branching_C"/>
</dbReference>
<evidence type="ECO:0000256" key="2">
    <source>
        <dbReference type="ARBA" id="ARBA00001913"/>
    </source>
</evidence>
<dbReference type="STRING" id="1661398.A0A482WEL1"/>
<name>A0A482WEL1_ASBVE</name>
<comment type="catalytic activity">
    <reaction evidence="1 15">
        <text>Endohydrolysis of (1-&gt;4)-alpha-D-glucosidic linkages in polysaccharides containing three or more (1-&gt;4)-alpha-linked D-glucose units.</text>
        <dbReference type="EC" id="3.2.1.1"/>
    </reaction>
</comment>